<reference evidence="2 3" key="1">
    <citation type="journal article" date="2019" name="Int. J. Syst. Evol. Microbiol.">
        <title>The Global Catalogue of Microorganisms (GCM) 10K type strain sequencing project: providing services to taxonomists for standard genome sequencing and annotation.</title>
        <authorList>
            <consortium name="The Broad Institute Genomics Platform"/>
            <consortium name="The Broad Institute Genome Sequencing Center for Infectious Disease"/>
            <person name="Wu L."/>
            <person name="Ma J."/>
        </authorList>
    </citation>
    <scope>NUCLEOTIDE SEQUENCE [LARGE SCALE GENOMIC DNA]</scope>
    <source>
        <strain evidence="2 3">JCM 5052</strain>
    </source>
</reference>
<feature type="region of interest" description="Disordered" evidence="1">
    <location>
        <begin position="134"/>
        <end position="169"/>
    </location>
</feature>
<comment type="caution">
    <text evidence="2">The sequence shown here is derived from an EMBL/GenBank/DDBJ whole genome shotgun (WGS) entry which is preliminary data.</text>
</comment>
<accession>A0ABN1DIL0</accession>
<evidence type="ECO:0000313" key="2">
    <source>
        <dbReference type="EMBL" id="GAA0544539.1"/>
    </source>
</evidence>
<organism evidence="2 3">
    <name type="scientific">Streptomyces mordarskii</name>
    <dbReference type="NCBI Taxonomy" id="1226758"/>
    <lineage>
        <taxon>Bacteria</taxon>
        <taxon>Bacillati</taxon>
        <taxon>Actinomycetota</taxon>
        <taxon>Actinomycetes</taxon>
        <taxon>Kitasatosporales</taxon>
        <taxon>Streptomycetaceae</taxon>
        <taxon>Streptomyces</taxon>
    </lineage>
</organism>
<dbReference type="EMBL" id="BAAABZ010000050">
    <property type="protein sequence ID" value="GAA0544539.1"/>
    <property type="molecule type" value="Genomic_DNA"/>
</dbReference>
<feature type="compositionally biased region" description="Basic and acidic residues" evidence="1">
    <location>
        <begin position="136"/>
        <end position="169"/>
    </location>
</feature>
<sequence>MASREVLAVPGGAGLDEQWVTLRRSLDVERAGHLEVAALVVEPVQAGGVGVAAGGPVRDDSLGLPAVPQGLGDLQELVGAGVALGVAGAVVEAEVGGLDGPGRGDDVPAGPAAADVVDGREPAGEVVRLVVRRRHGRDEADPAGRLGQRGEQRQRLELARRPELAGTDEGRVVREEQRVELGILGELCQLDPVPQVEVGPGIAVREPPRRLVVTRLHEERVEMEPPPSRAHEVTLSLELS</sequence>
<keyword evidence="3" id="KW-1185">Reference proteome</keyword>
<dbReference type="Proteomes" id="UP001501576">
    <property type="component" value="Unassembled WGS sequence"/>
</dbReference>
<evidence type="ECO:0000256" key="1">
    <source>
        <dbReference type="SAM" id="MobiDB-lite"/>
    </source>
</evidence>
<gene>
    <name evidence="2" type="ORF">GCM10010390_53340</name>
</gene>
<protein>
    <submittedName>
        <fullName evidence="2">Uncharacterized protein</fullName>
    </submittedName>
</protein>
<proteinExistence type="predicted"/>
<name>A0ABN1DIL0_9ACTN</name>
<evidence type="ECO:0000313" key="3">
    <source>
        <dbReference type="Proteomes" id="UP001501576"/>
    </source>
</evidence>